<accession>A0A0F9KYX4</accession>
<proteinExistence type="predicted"/>
<protein>
    <submittedName>
        <fullName evidence="1">Uncharacterized protein</fullName>
    </submittedName>
</protein>
<dbReference type="EMBL" id="LAZR01013708">
    <property type="protein sequence ID" value="KKM20720.1"/>
    <property type="molecule type" value="Genomic_DNA"/>
</dbReference>
<gene>
    <name evidence="1" type="ORF">LCGC14_1642650</name>
</gene>
<evidence type="ECO:0000313" key="1">
    <source>
        <dbReference type="EMBL" id="KKM20720.1"/>
    </source>
</evidence>
<sequence>MNWENWYSLFGKFWAHADIHFTPTVWAIGFMYDNRKVTTREHIGKGVHVLLGPIVIRIYTSYKPQWSKWKEREIDSCIDCWHRKPELPQE</sequence>
<reference evidence="1" key="1">
    <citation type="journal article" date="2015" name="Nature">
        <title>Complex archaea that bridge the gap between prokaryotes and eukaryotes.</title>
        <authorList>
            <person name="Spang A."/>
            <person name="Saw J.H."/>
            <person name="Jorgensen S.L."/>
            <person name="Zaremba-Niedzwiedzka K."/>
            <person name="Martijn J."/>
            <person name="Lind A.E."/>
            <person name="van Eijk R."/>
            <person name="Schleper C."/>
            <person name="Guy L."/>
            <person name="Ettema T.J."/>
        </authorList>
    </citation>
    <scope>NUCLEOTIDE SEQUENCE</scope>
</reference>
<comment type="caution">
    <text evidence="1">The sequence shown here is derived from an EMBL/GenBank/DDBJ whole genome shotgun (WGS) entry which is preliminary data.</text>
</comment>
<dbReference type="AlphaFoldDB" id="A0A0F9KYX4"/>
<name>A0A0F9KYX4_9ZZZZ</name>
<organism evidence="1">
    <name type="scientific">marine sediment metagenome</name>
    <dbReference type="NCBI Taxonomy" id="412755"/>
    <lineage>
        <taxon>unclassified sequences</taxon>
        <taxon>metagenomes</taxon>
        <taxon>ecological metagenomes</taxon>
    </lineage>
</organism>